<dbReference type="InterPro" id="IPR007527">
    <property type="entry name" value="Znf_SWIM"/>
</dbReference>
<accession>A0ABV4D9C8</accession>
<proteinExistence type="predicted"/>
<dbReference type="CDD" id="cd18793">
    <property type="entry name" value="SF2_C_SNF"/>
    <property type="match status" value="1"/>
</dbReference>
<dbReference type="PANTHER" id="PTHR10799">
    <property type="entry name" value="SNF2/RAD54 HELICASE FAMILY"/>
    <property type="match status" value="1"/>
</dbReference>
<dbReference type="SUPFAM" id="SSF52540">
    <property type="entry name" value="P-loop containing nucleoside triphosphate hydrolases"/>
    <property type="match status" value="2"/>
</dbReference>
<evidence type="ECO:0000256" key="2">
    <source>
        <dbReference type="PROSITE-ProRule" id="PRU00325"/>
    </source>
</evidence>
<keyword evidence="6" id="KW-0547">Nucleotide-binding</keyword>
<protein>
    <submittedName>
        <fullName evidence="6">DEAD/DEAH box helicase</fullName>
        <ecNumber evidence="6">3.6.4.-</ecNumber>
    </submittedName>
</protein>
<name>A0ABV4D9C8_9LACT</name>
<dbReference type="SMART" id="SM00490">
    <property type="entry name" value="HELICc"/>
    <property type="match status" value="1"/>
</dbReference>
<dbReference type="GO" id="GO:0016787">
    <property type="term" value="F:hydrolase activity"/>
    <property type="evidence" value="ECO:0007669"/>
    <property type="project" value="UniProtKB-KW"/>
</dbReference>
<dbReference type="SMART" id="SM00487">
    <property type="entry name" value="DEXDc"/>
    <property type="match status" value="1"/>
</dbReference>
<keyword evidence="2" id="KW-0479">Metal-binding</keyword>
<keyword evidence="1 6" id="KW-0378">Hydrolase</keyword>
<dbReference type="Pfam" id="PF04434">
    <property type="entry name" value="SWIM"/>
    <property type="match status" value="1"/>
</dbReference>
<evidence type="ECO:0000259" key="4">
    <source>
        <dbReference type="PROSITE" id="PS51192"/>
    </source>
</evidence>
<comment type="caution">
    <text evidence="6">The sequence shown here is derived from an EMBL/GenBank/DDBJ whole genome shotgun (WGS) entry which is preliminary data.</text>
</comment>
<dbReference type="Proteomes" id="UP001565242">
    <property type="component" value="Unassembled WGS sequence"/>
</dbReference>
<reference evidence="6 7" key="1">
    <citation type="submission" date="2024-03" db="EMBL/GenBank/DDBJ databases">
        <title>Mouse gut bacterial collection (mGBC) of GemPharmatech.</title>
        <authorList>
            <person name="He Y."/>
            <person name="Dong L."/>
            <person name="Wu D."/>
            <person name="Gao X."/>
            <person name="Lin Z."/>
        </authorList>
    </citation>
    <scope>NUCLEOTIDE SEQUENCE [LARGE SCALE GENOMIC DNA]</scope>
    <source>
        <strain evidence="6 7">20-218</strain>
    </source>
</reference>
<gene>
    <name evidence="6" type="ORF">AALM99_07925</name>
</gene>
<evidence type="ECO:0000256" key="1">
    <source>
        <dbReference type="ARBA" id="ARBA00022801"/>
    </source>
</evidence>
<keyword evidence="6" id="KW-0067">ATP-binding</keyword>
<dbReference type="PROSITE" id="PS50966">
    <property type="entry name" value="ZF_SWIM"/>
    <property type="match status" value="1"/>
</dbReference>
<dbReference type="Gene3D" id="3.40.50.300">
    <property type="entry name" value="P-loop containing nucleotide triphosphate hydrolases"/>
    <property type="match status" value="1"/>
</dbReference>
<keyword evidence="2" id="KW-0862">Zinc</keyword>
<dbReference type="Gene3D" id="3.40.50.10810">
    <property type="entry name" value="Tandem AAA-ATPase domain"/>
    <property type="match status" value="1"/>
</dbReference>
<dbReference type="Pfam" id="PF00271">
    <property type="entry name" value="Helicase_C"/>
    <property type="match status" value="1"/>
</dbReference>
<dbReference type="Pfam" id="PF08455">
    <property type="entry name" value="SNF2_assoc"/>
    <property type="match status" value="1"/>
</dbReference>
<dbReference type="InterPro" id="IPR038718">
    <property type="entry name" value="SNF2-like_sf"/>
</dbReference>
<dbReference type="RefSeq" id="WP_202231200.1">
    <property type="nucleotide sequence ID" value="NZ_JBCLSQ010000018.1"/>
</dbReference>
<evidence type="ECO:0000259" key="5">
    <source>
        <dbReference type="PROSITE" id="PS51194"/>
    </source>
</evidence>
<dbReference type="Pfam" id="PF00176">
    <property type="entry name" value="SNF2-rel_dom"/>
    <property type="match status" value="1"/>
</dbReference>
<dbReference type="EMBL" id="JBCLSQ010000018">
    <property type="protein sequence ID" value="MEY8538368.1"/>
    <property type="molecule type" value="Genomic_DNA"/>
</dbReference>
<feature type="domain" description="Helicase ATP-binding" evidence="4">
    <location>
        <begin position="604"/>
        <end position="761"/>
    </location>
</feature>
<dbReference type="InterPro" id="IPR013663">
    <property type="entry name" value="Helicase_SWF/SNF/SWI_bac"/>
</dbReference>
<organism evidence="6 7">
    <name type="scientific">Lactococcus muris</name>
    <dbReference type="NCBI Taxonomy" id="2941330"/>
    <lineage>
        <taxon>Bacteria</taxon>
        <taxon>Bacillati</taxon>
        <taxon>Bacillota</taxon>
        <taxon>Bacilli</taxon>
        <taxon>Lactobacillales</taxon>
        <taxon>Streptococcaceae</taxon>
        <taxon>Lactococcus</taxon>
    </lineage>
</organism>
<dbReference type="GO" id="GO:0004386">
    <property type="term" value="F:helicase activity"/>
    <property type="evidence" value="ECO:0007669"/>
    <property type="project" value="UniProtKB-KW"/>
</dbReference>
<evidence type="ECO:0000313" key="7">
    <source>
        <dbReference type="Proteomes" id="UP001565242"/>
    </source>
</evidence>
<dbReference type="PROSITE" id="PS51194">
    <property type="entry name" value="HELICASE_CTER"/>
    <property type="match status" value="1"/>
</dbReference>
<dbReference type="InterPro" id="IPR049730">
    <property type="entry name" value="SNF2/RAD54-like_C"/>
</dbReference>
<sequence length="1036" mass="118836">MSRMMPARVRSEGIALYDQGLLMDPSIEDFKLSVDVDGEQVIYDMDGAQDYCSCPDFQRNHRYCKHIAAVEEYLKNEAKENKVDKKNLEKIELVANDDLAANVSFLDALNGETQVSFGADQFSLEVYVEDSAQLYDVFSMDYFMYFDLRLYSERLGRAYVIKDIPYFLRTLQNFGQYSLGALHYVDLFFDNFDEASQDFLNFLLKIHGKLDTQIANQLYIKNGRYLNFPYLFIEEAMDLASNLSRFSLRIFGSLLNYFTFASLDKDSEIFKFSVMSQRDFIELKIEDHAFSSFYSGSLLYYKNVFYKVNHEQKRLLQLVQKELEGEKHNQFSYTDKDKVAQALQKLSTLGQISAPENFVIRPFRPIFYFSNPDGQTIELSVRFDYGNFQVSHFHELETLEFSRDLRLENKIFTLMARFGFARSFTGSVTLSAGFAETFFINILPQFQKLGQVELSPALKAMRVDEVPEIVIDRRGSLLDIAFEMPSIGENEFADVIAQLQNNAAYYVSENGKLFIFDQKFSQLKSALRELDDNFTISGTSLEVNVTRSFQVSKIFENISSSSFSAEFKAFYKHLTHPETYPYEKPEHVKAELRSYQETGVRWMSMLTHYHLGGILADDMGLGKTIQAITYLLSNLKEGETALVTAPASLIYNWASEFEQFTDKIDYVVVDGMKIERDAMIQGKHQVYITSYGSFLKDFDDYQSKELDYLLLDEAQAVKNYSSKTNRALGQLNVAHTFALSGTPLENRLEEIWSIFQVIMPGFLPKREIFNKMSPEVIARIIHPFIMRRKKEDVLTELPDKMEMTLRNHMVEEQKLIYLAQLELMQRSVRQMDSASLKKSRIEILAGITRLRQICNTPALFMENYEGGSGKLDSLMELLAQVKGSGHRPLIFSQFTKTFPHIEEAMEKLDLTAYKLTGSTPVKERLEMVQAFNAGSRDAFLISLKAGGVGLNLTSADLVILVDLWWNPAVEEQAIARAHRMGQKSTVEVIRLITQGTIEEKIMEIQERKKGLIANVLDGDVIDKTLSEAEIREILGL</sequence>
<dbReference type="EC" id="3.6.4.-" evidence="6"/>
<dbReference type="InterPro" id="IPR014001">
    <property type="entry name" value="Helicase_ATP-bd"/>
</dbReference>
<keyword evidence="6" id="KW-0347">Helicase</keyword>
<keyword evidence="7" id="KW-1185">Reference proteome</keyword>
<dbReference type="PROSITE" id="PS51192">
    <property type="entry name" value="HELICASE_ATP_BIND_1"/>
    <property type="match status" value="1"/>
</dbReference>
<dbReference type="InterPro" id="IPR027417">
    <property type="entry name" value="P-loop_NTPase"/>
</dbReference>
<feature type="domain" description="SWIM-type" evidence="3">
    <location>
        <begin position="30"/>
        <end position="75"/>
    </location>
</feature>
<evidence type="ECO:0000259" key="3">
    <source>
        <dbReference type="PROSITE" id="PS50966"/>
    </source>
</evidence>
<evidence type="ECO:0000313" key="6">
    <source>
        <dbReference type="EMBL" id="MEY8538368.1"/>
    </source>
</evidence>
<dbReference type="InterPro" id="IPR000330">
    <property type="entry name" value="SNF2_N"/>
</dbReference>
<feature type="domain" description="Helicase C-terminal" evidence="5">
    <location>
        <begin position="873"/>
        <end position="1029"/>
    </location>
</feature>
<dbReference type="InterPro" id="IPR001650">
    <property type="entry name" value="Helicase_C-like"/>
</dbReference>
<keyword evidence="2" id="KW-0863">Zinc-finger</keyword>